<protein>
    <submittedName>
        <fullName evidence="4">Carbamoyltransferase</fullName>
    </submittedName>
</protein>
<comment type="caution">
    <text evidence="4">The sequence shown here is derived from an EMBL/GenBank/DDBJ whole genome shotgun (WGS) entry which is preliminary data.</text>
</comment>
<dbReference type="CDD" id="cd24098">
    <property type="entry name" value="ASKHA_NBD_TobZ_N"/>
    <property type="match status" value="1"/>
</dbReference>
<dbReference type="SUPFAM" id="SSF53067">
    <property type="entry name" value="Actin-like ATPase domain"/>
    <property type="match status" value="1"/>
</dbReference>
<dbReference type="InterPro" id="IPR051338">
    <property type="entry name" value="NodU/CmcH_Carbamoyltrnsfr"/>
</dbReference>
<dbReference type="Proteomes" id="UP001597183">
    <property type="component" value="Unassembled WGS sequence"/>
</dbReference>
<dbReference type="Pfam" id="PF02543">
    <property type="entry name" value="Carbam_trans_N"/>
    <property type="match status" value="1"/>
</dbReference>
<dbReference type="InterPro" id="IPR003696">
    <property type="entry name" value="Carbtransf_dom"/>
</dbReference>
<organism evidence="4 5">
    <name type="scientific">Actinoplanes sichuanensis</name>
    <dbReference type="NCBI Taxonomy" id="512349"/>
    <lineage>
        <taxon>Bacteria</taxon>
        <taxon>Bacillati</taxon>
        <taxon>Actinomycetota</taxon>
        <taxon>Actinomycetes</taxon>
        <taxon>Micromonosporales</taxon>
        <taxon>Micromonosporaceae</taxon>
        <taxon>Actinoplanes</taxon>
    </lineage>
</organism>
<dbReference type="PANTHER" id="PTHR34847">
    <property type="entry name" value="NODULATION PROTEIN U"/>
    <property type="match status" value="1"/>
</dbReference>
<dbReference type="EMBL" id="JBHTMK010000067">
    <property type="protein sequence ID" value="MFD1373414.1"/>
    <property type="molecule type" value="Genomic_DNA"/>
</dbReference>
<dbReference type="PANTHER" id="PTHR34847:SF1">
    <property type="entry name" value="NODULATION PROTEIN U"/>
    <property type="match status" value="1"/>
</dbReference>
<evidence type="ECO:0000256" key="1">
    <source>
        <dbReference type="ARBA" id="ARBA00006129"/>
    </source>
</evidence>
<feature type="domain" description="Carbamoyltransferase" evidence="2">
    <location>
        <begin position="9"/>
        <end position="322"/>
    </location>
</feature>
<gene>
    <name evidence="4" type="ORF">ACFQ5G_49485</name>
</gene>
<evidence type="ECO:0000313" key="4">
    <source>
        <dbReference type="EMBL" id="MFD1373414.1"/>
    </source>
</evidence>
<dbReference type="InterPro" id="IPR031730">
    <property type="entry name" value="Carbam_trans_C"/>
</dbReference>
<accession>A0ABW4ARL3</accession>
<proteinExistence type="inferred from homology"/>
<keyword evidence="5" id="KW-1185">Reference proteome</keyword>
<name>A0ABW4ARL3_9ACTN</name>
<comment type="similarity">
    <text evidence="1">Belongs to the NodU/CmcH family.</text>
</comment>
<evidence type="ECO:0000259" key="3">
    <source>
        <dbReference type="Pfam" id="PF16861"/>
    </source>
</evidence>
<dbReference type="Pfam" id="PF16861">
    <property type="entry name" value="Carbam_trans_C"/>
    <property type="match status" value="1"/>
</dbReference>
<evidence type="ECO:0000313" key="5">
    <source>
        <dbReference type="Proteomes" id="UP001597183"/>
    </source>
</evidence>
<evidence type="ECO:0000259" key="2">
    <source>
        <dbReference type="Pfam" id="PF02543"/>
    </source>
</evidence>
<dbReference type="Gene3D" id="3.90.870.20">
    <property type="entry name" value="Carbamoyltransferase, C-terminal domain"/>
    <property type="match status" value="1"/>
</dbReference>
<feature type="domain" description="Carbamoyltransferase C-terminal" evidence="3">
    <location>
        <begin position="379"/>
        <end position="545"/>
    </location>
</feature>
<dbReference type="InterPro" id="IPR043129">
    <property type="entry name" value="ATPase_NBD"/>
</dbReference>
<dbReference type="Gene3D" id="3.30.420.40">
    <property type="match status" value="2"/>
</dbReference>
<dbReference type="InterPro" id="IPR038152">
    <property type="entry name" value="Carbam_trans_C_sf"/>
</dbReference>
<sequence length="551" mass="60102">MIPTDPYIVGFSDSVHDRSVCLFHGTRPVVAIEEERLTRQRYGIDFGGLDRRDEGVFRKLKLDAGSGDDHGRRLKPLIDYCLNAAGIRESDVTLWIGNSLHTAFPLYDRAVYINHHLAHAASTYFGSGAARAAVLVIDGYGDSVSSESYETVSIYRAEGAEMELVHRVAGVPDGLHLSNSLGIFYRIATLLSGFGVVDEGKAMGLAGHGQPRYSADIMKHVRFETDRVLIDNEAIWAGCQHLRFDATGDQADVAASFQSVLEEIVLYYARLAKTLTGEDHLCLAGGVALNCVSNQRVLESAGLATVWAFPAAADNGISFGAAYFGAHVLYRGGPAAGLKTPFLGRGYTRDEILAALETIADGVVVEEVGPMECSRRAAVAIADGRLVMWFQEGSEIGPRALGHRSLFGDPRLPHARDYINASVKSRESFRPLAPMVLEEEAPEWFSCERSPYMMFTPSVRSQTRRVTPAVVHADGTARVQTLTADDNAVVHAMLCEFKRLTGVPMVINTSFNIHGEPIVETPLDAVRAFADSPVPVLCIDGFHVVKREHEQ</sequence>
<reference evidence="5" key="1">
    <citation type="journal article" date="2019" name="Int. J. Syst. Evol. Microbiol.">
        <title>The Global Catalogue of Microorganisms (GCM) 10K type strain sequencing project: providing services to taxonomists for standard genome sequencing and annotation.</title>
        <authorList>
            <consortium name="The Broad Institute Genomics Platform"/>
            <consortium name="The Broad Institute Genome Sequencing Center for Infectious Disease"/>
            <person name="Wu L."/>
            <person name="Ma J."/>
        </authorList>
    </citation>
    <scope>NUCLEOTIDE SEQUENCE [LARGE SCALE GENOMIC DNA]</scope>
    <source>
        <strain evidence="5">CCM 7526</strain>
    </source>
</reference>